<feature type="region of interest" description="Disordered" evidence="1">
    <location>
        <begin position="97"/>
        <end position="125"/>
    </location>
</feature>
<dbReference type="Proteomes" id="UP000663880">
    <property type="component" value="Unassembled WGS sequence"/>
</dbReference>
<feature type="chain" id="PRO_5033016095" evidence="2">
    <location>
        <begin position="19"/>
        <end position="136"/>
    </location>
</feature>
<name>A0A821MCG4_9NEOP</name>
<evidence type="ECO:0000256" key="1">
    <source>
        <dbReference type="SAM" id="MobiDB-lite"/>
    </source>
</evidence>
<feature type="signal peptide" evidence="2">
    <location>
        <begin position="1"/>
        <end position="18"/>
    </location>
</feature>
<evidence type="ECO:0000313" key="4">
    <source>
        <dbReference type="Proteomes" id="UP000663880"/>
    </source>
</evidence>
<accession>A0A821MCG4</accession>
<protein>
    <submittedName>
        <fullName evidence="3">Uncharacterized protein</fullName>
    </submittedName>
</protein>
<proteinExistence type="predicted"/>
<organism evidence="3 4">
    <name type="scientific">Pieris macdunnoughi</name>
    <dbReference type="NCBI Taxonomy" id="345717"/>
    <lineage>
        <taxon>Eukaryota</taxon>
        <taxon>Metazoa</taxon>
        <taxon>Ecdysozoa</taxon>
        <taxon>Arthropoda</taxon>
        <taxon>Hexapoda</taxon>
        <taxon>Insecta</taxon>
        <taxon>Pterygota</taxon>
        <taxon>Neoptera</taxon>
        <taxon>Endopterygota</taxon>
        <taxon>Lepidoptera</taxon>
        <taxon>Glossata</taxon>
        <taxon>Ditrysia</taxon>
        <taxon>Papilionoidea</taxon>
        <taxon>Pieridae</taxon>
        <taxon>Pierinae</taxon>
        <taxon>Pieris</taxon>
    </lineage>
</organism>
<sequence length="136" mass="15037">MARWVPALVALLLVSVAARKSAPKTDHEPRIEEVTAKQLERLLTDKDFVAVFWCKLAACQPHPAPRVLSRRSPLDPRRSPVASLIFWRASYATETIKPDPTASSPKMAAGLSTARPPRSRSAYARPGDTSVCRMFL</sequence>
<feature type="compositionally biased region" description="Low complexity" evidence="1">
    <location>
        <begin position="112"/>
        <end position="125"/>
    </location>
</feature>
<dbReference type="AlphaFoldDB" id="A0A821MCG4"/>
<dbReference type="EMBL" id="CAJOBZ010000003">
    <property type="protein sequence ID" value="CAF4765406.1"/>
    <property type="molecule type" value="Genomic_DNA"/>
</dbReference>
<gene>
    <name evidence="3" type="ORF">PMACD_LOCUS1525</name>
</gene>
<reference evidence="3" key="1">
    <citation type="submission" date="2021-02" db="EMBL/GenBank/DDBJ databases">
        <authorList>
            <person name="Steward A R."/>
        </authorList>
    </citation>
    <scope>NUCLEOTIDE SEQUENCE</scope>
</reference>
<keyword evidence="4" id="KW-1185">Reference proteome</keyword>
<evidence type="ECO:0000313" key="3">
    <source>
        <dbReference type="EMBL" id="CAF4765406.1"/>
    </source>
</evidence>
<keyword evidence="2" id="KW-0732">Signal</keyword>
<evidence type="ECO:0000256" key="2">
    <source>
        <dbReference type="SAM" id="SignalP"/>
    </source>
</evidence>
<dbReference type="OrthoDB" id="6931971at2759"/>
<comment type="caution">
    <text evidence="3">The sequence shown here is derived from an EMBL/GenBank/DDBJ whole genome shotgun (WGS) entry which is preliminary data.</text>
</comment>